<protein>
    <submittedName>
        <fullName evidence="6">Uncharacterized protein</fullName>
    </submittedName>
</protein>
<proteinExistence type="predicted"/>
<dbReference type="Pfam" id="PF12698">
    <property type="entry name" value="ABC2_membrane_3"/>
    <property type="match status" value="1"/>
</dbReference>
<keyword evidence="4" id="KW-0472">Membrane</keyword>
<gene>
    <name evidence="6" type="ORF">SNOD_13160</name>
</gene>
<dbReference type="GO" id="GO:0140359">
    <property type="term" value="F:ABC-type transporter activity"/>
    <property type="evidence" value="ECO:0007669"/>
    <property type="project" value="InterPro"/>
</dbReference>
<reference evidence="6 7" key="2">
    <citation type="journal article" date="2016" name="Appl. Microbiol. Biotechnol.">
        <title>Exploiting the genome sequence of Streptomyces nodosus for enhanced antibiotic production.</title>
        <authorList>
            <person name="Sweeney P."/>
            <person name="Murphy C.D."/>
            <person name="Caffrey P."/>
        </authorList>
    </citation>
    <scope>NUCLEOTIDE SEQUENCE [LARGE SCALE GENOMIC DNA]</scope>
    <source>
        <strain evidence="6 7">ATCC 14899</strain>
    </source>
</reference>
<evidence type="ECO:0000256" key="3">
    <source>
        <dbReference type="ARBA" id="ARBA00022989"/>
    </source>
</evidence>
<evidence type="ECO:0000313" key="6">
    <source>
        <dbReference type="EMBL" id="AJE40892.1"/>
    </source>
</evidence>
<dbReference type="GO" id="GO:0046677">
    <property type="term" value="P:response to antibiotic"/>
    <property type="evidence" value="ECO:0007669"/>
    <property type="project" value="UniProtKB-KW"/>
</dbReference>
<evidence type="ECO:0000313" key="7">
    <source>
        <dbReference type="Proteomes" id="UP000031526"/>
    </source>
</evidence>
<evidence type="ECO:0000256" key="5">
    <source>
        <dbReference type="ARBA" id="ARBA00023251"/>
    </source>
</evidence>
<dbReference type="InterPro" id="IPR000412">
    <property type="entry name" value="ABC_2_transport"/>
</dbReference>
<dbReference type="PANTHER" id="PTHR43229:SF2">
    <property type="entry name" value="NODULATION PROTEIN J"/>
    <property type="match status" value="1"/>
</dbReference>
<comment type="subcellular location">
    <subcellularLocation>
        <location evidence="1">Membrane</location>
        <topology evidence="1">Multi-pass membrane protein</topology>
    </subcellularLocation>
</comment>
<evidence type="ECO:0000256" key="1">
    <source>
        <dbReference type="ARBA" id="ARBA00004141"/>
    </source>
</evidence>
<dbReference type="STRING" id="40318.SNOD_13160"/>
<keyword evidence="7" id="KW-1185">Reference proteome</keyword>
<dbReference type="RefSeq" id="WP_043440600.1">
    <property type="nucleotide sequence ID" value="NZ_CP009313.1"/>
</dbReference>
<dbReference type="PANTHER" id="PTHR43229">
    <property type="entry name" value="NODULATION PROTEIN J"/>
    <property type="match status" value="1"/>
</dbReference>
<evidence type="ECO:0000256" key="2">
    <source>
        <dbReference type="ARBA" id="ARBA00022692"/>
    </source>
</evidence>
<sequence>MNPYRLGLSRGAIELRQMLRSRKDIYAYLSTPLLFLAVSFWLSRDGDDAMRQLSLAGGIGSTIFMSGLLTVPQFLFGDREDGTLLRLRGVPGAMTAYLTGKVFFVLVNIAVSIALLLLGGRVLLGAALPDTPQRWLTLVWVVALGIVAVVPVGAAVGALLPVAREALGLYMLPMMGLMIASGTFSQLRNLPEWMQNLASFFPLRWIAQGVRSALLPDSARVMEVSGAWQHATVAGVLGLWAIAGLVLAPRLLQRMARRESGSRLSEREQRRMAKTAY</sequence>
<dbReference type="AlphaFoldDB" id="A0A0B5DLJ5"/>
<dbReference type="GO" id="GO:0043190">
    <property type="term" value="C:ATP-binding cassette (ABC) transporter complex"/>
    <property type="evidence" value="ECO:0007669"/>
    <property type="project" value="InterPro"/>
</dbReference>
<keyword evidence="3" id="KW-1133">Transmembrane helix</keyword>
<keyword evidence="5" id="KW-0046">Antibiotic resistance</keyword>
<reference evidence="7" key="1">
    <citation type="submission" date="2014-09" db="EMBL/GenBank/DDBJ databases">
        <title>Sequence of the Streptomyces nodosus genome.</title>
        <authorList>
            <person name="Sweeney P."/>
            <person name="Stephens N."/>
            <person name="Murphy C."/>
            <person name="Caffrey P."/>
        </authorList>
    </citation>
    <scope>NUCLEOTIDE SEQUENCE [LARGE SCALE GENOMIC DNA]</scope>
    <source>
        <strain evidence="7">ATCC 14899</strain>
    </source>
</reference>
<name>A0A0B5DLJ5_9ACTN</name>
<dbReference type="InterPro" id="IPR051784">
    <property type="entry name" value="Nod_factor_ABC_transporter"/>
</dbReference>
<evidence type="ECO:0000256" key="4">
    <source>
        <dbReference type="ARBA" id="ARBA00023136"/>
    </source>
</evidence>
<dbReference type="InterPro" id="IPR013525">
    <property type="entry name" value="ABC2_TM"/>
</dbReference>
<dbReference type="HOGENOM" id="CLU_039483_4_0_11"/>
<keyword evidence="2" id="KW-0812">Transmembrane</keyword>
<dbReference type="PIRSF" id="PIRSF006648">
    <property type="entry name" value="DrrB"/>
    <property type="match status" value="1"/>
</dbReference>
<organism evidence="6 7">
    <name type="scientific">Streptomyces nodosus</name>
    <dbReference type="NCBI Taxonomy" id="40318"/>
    <lineage>
        <taxon>Bacteria</taxon>
        <taxon>Bacillati</taxon>
        <taxon>Actinomycetota</taxon>
        <taxon>Actinomycetes</taxon>
        <taxon>Kitasatosporales</taxon>
        <taxon>Streptomycetaceae</taxon>
        <taxon>Streptomyces</taxon>
    </lineage>
</organism>
<dbReference type="EMBL" id="CP009313">
    <property type="protein sequence ID" value="AJE40892.1"/>
    <property type="molecule type" value="Genomic_DNA"/>
</dbReference>
<dbReference type="Proteomes" id="UP000031526">
    <property type="component" value="Chromosome"/>
</dbReference>
<accession>A0A0B5DLJ5</accession>